<gene>
    <name evidence="3 4" type="primary">rpmE2</name>
    <name evidence="4" type="ORF">AB986_07235</name>
    <name evidence="6" type="ORF">FBF83_04365</name>
    <name evidence="5" type="ORF">GLW07_14770</name>
</gene>
<keyword evidence="2 3" id="KW-0687">Ribonucleoprotein</keyword>
<dbReference type="Proteomes" id="UP000447833">
    <property type="component" value="Unassembled WGS sequence"/>
</dbReference>
<dbReference type="Pfam" id="PF01197">
    <property type="entry name" value="Ribosomal_L31"/>
    <property type="match status" value="1"/>
</dbReference>
<evidence type="ECO:0000256" key="3">
    <source>
        <dbReference type="HAMAP-Rule" id="MF_00502"/>
    </source>
</evidence>
<dbReference type="Gene3D" id="4.10.830.30">
    <property type="entry name" value="Ribosomal protein L31"/>
    <property type="match status" value="1"/>
</dbReference>
<comment type="similarity">
    <text evidence="3">Belongs to the bacterial ribosomal protein bL31 family. Type B subfamily.</text>
</comment>
<keyword evidence="1 3" id="KW-0689">Ribosomal protein</keyword>
<dbReference type="InterPro" id="IPR034704">
    <property type="entry name" value="Ribosomal_bL28/bL31-like_sf"/>
</dbReference>
<name>A0A4U1MMS6_9BACL</name>
<evidence type="ECO:0000256" key="1">
    <source>
        <dbReference type="ARBA" id="ARBA00022980"/>
    </source>
</evidence>
<evidence type="ECO:0000313" key="9">
    <source>
        <dbReference type="Proteomes" id="UP000447833"/>
    </source>
</evidence>
<comment type="caution">
    <text evidence="6">The sequence shown here is derived from an EMBL/GenBank/DDBJ whole genome shotgun (WGS) entry which is preliminary data.</text>
</comment>
<evidence type="ECO:0000313" key="7">
    <source>
        <dbReference type="Proteomes" id="UP000035996"/>
    </source>
</evidence>
<dbReference type="InterPro" id="IPR027493">
    <property type="entry name" value="Ribosomal_bL31_B"/>
</dbReference>
<dbReference type="EMBL" id="SWFM01000001">
    <property type="protein sequence ID" value="TKD72041.1"/>
    <property type="molecule type" value="Genomic_DNA"/>
</dbReference>
<organism evidence="6 8">
    <name type="scientific">Guptibacillus hwajinpoensis</name>
    <dbReference type="NCBI Taxonomy" id="208199"/>
    <lineage>
        <taxon>Bacteria</taxon>
        <taxon>Bacillati</taxon>
        <taxon>Bacillota</taxon>
        <taxon>Bacilli</taxon>
        <taxon>Bacillales</taxon>
        <taxon>Guptibacillaceae</taxon>
        <taxon>Guptibacillus</taxon>
    </lineage>
</organism>
<dbReference type="PROSITE" id="PS01143">
    <property type="entry name" value="RIBOSOMAL_L31"/>
    <property type="match status" value="1"/>
</dbReference>
<dbReference type="RefSeq" id="WP_048310190.1">
    <property type="nucleotide sequence ID" value="NZ_CP119526.1"/>
</dbReference>
<protein>
    <recommendedName>
        <fullName evidence="3">Large ribosomal subunit protein bL31B</fullName>
    </recommendedName>
</protein>
<dbReference type="EMBL" id="WMEY01000004">
    <property type="protein sequence ID" value="MYL64618.1"/>
    <property type="molecule type" value="Genomic_DNA"/>
</dbReference>
<keyword evidence="7" id="KW-1185">Reference proteome</keyword>
<dbReference type="NCBIfam" id="NF002462">
    <property type="entry name" value="PRK01678.1"/>
    <property type="match status" value="1"/>
</dbReference>
<dbReference type="GO" id="GO:0003735">
    <property type="term" value="F:structural constituent of ribosome"/>
    <property type="evidence" value="ECO:0007669"/>
    <property type="project" value="InterPro"/>
</dbReference>
<dbReference type="SUPFAM" id="SSF143800">
    <property type="entry name" value="L28p-like"/>
    <property type="match status" value="1"/>
</dbReference>
<dbReference type="OrthoDB" id="9803251at2"/>
<evidence type="ECO:0000313" key="6">
    <source>
        <dbReference type="EMBL" id="TKD72041.1"/>
    </source>
</evidence>
<reference evidence="5 9" key="3">
    <citation type="submission" date="2019-11" db="EMBL/GenBank/DDBJ databases">
        <title>Genome sequences of 17 halophilic strains isolated from different environments.</title>
        <authorList>
            <person name="Furrow R.E."/>
        </authorList>
    </citation>
    <scope>NUCLEOTIDE SEQUENCE [LARGE SCALE GENOMIC DNA]</scope>
    <source>
        <strain evidence="5 9">22506_14_FS</strain>
    </source>
</reference>
<dbReference type="Proteomes" id="UP000035996">
    <property type="component" value="Unassembled WGS sequence"/>
</dbReference>
<dbReference type="HAMAP" id="MF_00502">
    <property type="entry name" value="Ribosomal_bL31_2"/>
    <property type="match status" value="1"/>
</dbReference>
<dbReference type="GeneID" id="301328061"/>
<dbReference type="EMBL" id="LELK01000001">
    <property type="protein sequence ID" value="KMM39020.1"/>
    <property type="molecule type" value="Genomic_DNA"/>
</dbReference>
<dbReference type="STRING" id="157733.AB986_07235"/>
<comment type="subunit">
    <text evidence="3">Part of the 50S ribosomal subunit.</text>
</comment>
<evidence type="ECO:0000256" key="2">
    <source>
        <dbReference type="ARBA" id="ARBA00023274"/>
    </source>
</evidence>
<dbReference type="InterPro" id="IPR002150">
    <property type="entry name" value="Ribosomal_bL31"/>
</dbReference>
<reference evidence="6 8" key="2">
    <citation type="submission" date="2019-04" db="EMBL/GenBank/DDBJ databases">
        <title>Genome sequence of Bacillus hwajinpoensis strain Y2.</title>
        <authorList>
            <person name="Fair J.L."/>
            <person name="Maclea K.S."/>
        </authorList>
    </citation>
    <scope>NUCLEOTIDE SEQUENCE [LARGE SCALE GENOMIC DNA]</scope>
    <source>
        <strain evidence="6 8">Y2</strain>
    </source>
</reference>
<dbReference type="Proteomes" id="UP000310541">
    <property type="component" value="Unassembled WGS sequence"/>
</dbReference>
<accession>A0A4U1MMS6</accession>
<dbReference type="PRINTS" id="PR01249">
    <property type="entry name" value="RIBOSOMALL31"/>
</dbReference>
<dbReference type="PANTHER" id="PTHR33280">
    <property type="entry name" value="50S RIBOSOMAL PROTEIN L31, CHLOROPLASTIC"/>
    <property type="match status" value="1"/>
</dbReference>
<sequence>MKEGIHPKYQQVVFLDVSTGFKFLTGSTMGSNETIEWEDGSEYPLIKVDISSESHPFYTGQQRFNDAGGRVEKFKKKYNR</sequence>
<dbReference type="NCBIfam" id="TIGR00105">
    <property type="entry name" value="L31"/>
    <property type="match status" value="1"/>
</dbReference>
<evidence type="ECO:0000313" key="8">
    <source>
        <dbReference type="Proteomes" id="UP000310541"/>
    </source>
</evidence>
<reference evidence="4" key="1">
    <citation type="submission" date="2015-06" db="EMBL/GenBank/DDBJ databases">
        <authorList>
            <person name="Liu B."/>
            <person name="Wang J."/>
            <person name="Zhu Y."/>
            <person name="Liu G."/>
            <person name="Chen Q."/>
            <person name="Zheng C."/>
            <person name="Che J."/>
            <person name="Ge C."/>
            <person name="Shi H."/>
            <person name="Pan Z."/>
            <person name="Liu X."/>
        </authorList>
    </citation>
    <scope>NUCLEOTIDE SEQUENCE [LARGE SCALE GENOMIC DNA]</scope>
    <source>
        <strain evidence="4">DSM 16346</strain>
    </source>
</reference>
<accession>A0A0J6D0Z5</accession>
<dbReference type="AlphaFoldDB" id="A0A4U1MMS6"/>
<proteinExistence type="inferred from homology"/>
<evidence type="ECO:0000313" key="5">
    <source>
        <dbReference type="EMBL" id="MYL64618.1"/>
    </source>
</evidence>
<dbReference type="PANTHER" id="PTHR33280:SF1">
    <property type="entry name" value="LARGE RIBOSOMAL SUBUNIT PROTEIN BL31C"/>
    <property type="match status" value="1"/>
</dbReference>
<dbReference type="GO" id="GO:0006412">
    <property type="term" value="P:translation"/>
    <property type="evidence" value="ECO:0007669"/>
    <property type="project" value="UniProtKB-UniRule"/>
</dbReference>
<dbReference type="GO" id="GO:0005840">
    <property type="term" value="C:ribosome"/>
    <property type="evidence" value="ECO:0007669"/>
    <property type="project" value="UniProtKB-KW"/>
</dbReference>
<dbReference type="InterPro" id="IPR042105">
    <property type="entry name" value="Ribosomal_bL31_sf"/>
</dbReference>
<evidence type="ECO:0000313" key="4">
    <source>
        <dbReference type="EMBL" id="KMM39020.1"/>
    </source>
</evidence>
<dbReference type="PATRIC" id="fig|157733.3.peg.3711"/>
<dbReference type="GO" id="GO:1990904">
    <property type="term" value="C:ribonucleoprotein complex"/>
    <property type="evidence" value="ECO:0007669"/>
    <property type="project" value="UniProtKB-KW"/>
</dbReference>